<reference evidence="1 2" key="1">
    <citation type="journal article" date="2014" name="PLoS Genet.">
        <title>Phylogenetically driven sequencing of extremely halophilic archaea reveals strategies for static and dynamic osmo-response.</title>
        <authorList>
            <person name="Becker E.A."/>
            <person name="Seitzer P.M."/>
            <person name="Tritt A."/>
            <person name="Larsen D."/>
            <person name="Krusor M."/>
            <person name="Yao A.I."/>
            <person name="Wu D."/>
            <person name="Madern D."/>
            <person name="Eisen J.A."/>
            <person name="Darling A.E."/>
            <person name="Facciotti M.T."/>
        </authorList>
    </citation>
    <scope>NUCLEOTIDE SEQUENCE [LARGE SCALE GENOMIC DNA]</scope>
    <source>
        <strain evidence="1 2">DSM 1137</strain>
    </source>
</reference>
<name>M0DUZ9_9EURY</name>
<accession>M0DUZ9</accession>
<evidence type="ECO:0000313" key="1">
    <source>
        <dbReference type="EMBL" id="ELZ39331.1"/>
    </source>
</evidence>
<evidence type="ECO:0000313" key="2">
    <source>
        <dbReference type="Proteomes" id="UP000011514"/>
    </source>
</evidence>
<gene>
    <name evidence="1" type="ORF">C471_08435</name>
</gene>
<dbReference type="EMBL" id="AOJE01000037">
    <property type="protein sequence ID" value="ELZ39331.1"/>
    <property type="molecule type" value="Genomic_DNA"/>
</dbReference>
<organism evidence="1 2">
    <name type="scientific">Halorubrum saccharovorum DSM 1137</name>
    <dbReference type="NCBI Taxonomy" id="1227484"/>
    <lineage>
        <taxon>Archaea</taxon>
        <taxon>Methanobacteriati</taxon>
        <taxon>Methanobacteriota</taxon>
        <taxon>Stenosarchaea group</taxon>
        <taxon>Halobacteria</taxon>
        <taxon>Halobacteriales</taxon>
        <taxon>Haloferacaceae</taxon>
        <taxon>Halorubrum</taxon>
    </lineage>
</organism>
<sequence>MSRGPDPSITTLDILRVFLKSPDPAFIAPEIADEVGHTTDGVRRRMNALVDQGLLAKKKTGERSVLYWITEEGVHHYASETSDC</sequence>
<dbReference type="Proteomes" id="UP000011514">
    <property type="component" value="Unassembled WGS sequence"/>
</dbReference>
<comment type="caution">
    <text evidence="1">The sequence shown here is derived from an EMBL/GenBank/DDBJ whole genome shotgun (WGS) entry which is preliminary data.</text>
</comment>
<dbReference type="InterPro" id="IPR036390">
    <property type="entry name" value="WH_DNA-bd_sf"/>
</dbReference>
<dbReference type="AlphaFoldDB" id="M0DUZ9"/>
<dbReference type="InterPro" id="IPR036388">
    <property type="entry name" value="WH-like_DNA-bd_sf"/>
</dbReference>
<dbReference type="Gene3D" id="1.10.10.10">
    <property type="entry name" value="Winged helix-like DNA-binding domain superfamily/Winged helix DNA-binding domain"/>
    <property type="match status" value="1"/>
</dbReference>
<protein>
    <recommendedName>
        <fullName evidence="3">HTH marR-type domain-containing protein</fullName>
    </recommendedName>
</protein>
<dbReference type="SUPFAM" id="SSF46785">
    <property type="entry name" value="Winged helix' DNA-binding domain"/>
    <property type="match status" value="1"/>
</dbReference>
<keyword evidence="2" id="KW-1185">Reference proteome</keyword>
<proteinExistence type="predicted"/>
<evidence type="ECO:0008006" key="3">
    <source>
        <dbReference type="Google" id="ProtNLM"/>
    </source>
</evidence>